<dbReference type="AlphaFoldDB" id="A0A9W9I8I2"/>
<dbReference type="OrthoDB" id="4510631at2759"/>
<dbReference type="EMBL" id="JAPQKN010000002">
    <property type="protein sequence ID" value="KAJ5168753.1"/>
    <property type="molecule type" value="Genomic_DNA"/>
</dbReference>
<organism evidence="1 2">
    <name type="scientific">Penicillium canariense</name>
    <dbReference type="NCBI Taxonomy" id="189055"/>
    <lineage>
        <taxon>Eukaryota</taxon>
        <taxon>Fungi</taxon>
        <taxon>Dikarya</taxon>
        <taxon>Ascomycota</taxon>
        <taxon>Pezizomycotina</taxon>
        <taxon>Eurotiomycetes</taxon>
        <taxon>Eurotiomycetidae</taxon>
        <taxon>Eurotiales</taxon>
        <taxon>Aspergillaceae</taxon>
        <taxon>Penicillium</taxon>
    </lineage>
</organism>
<reference evidence="1" key="2">
    <citation type="journal article" date="2023" name="IMA Fungus">
        <title>Comparative genomic study of the Penicillium genus elucidates a diverse pangenome and 15 lateral gene transfer events.</title>
        <authorList>
            <person name="Petersen C."/>
            <person name="Sorensen T."/>
            <person name="Nielsen M.R."/>
            <person name="Sondergaard T.E."/>
            <person name="Sorensen J.L."/>
            <person name="Fitzpatrick D.A."/>
            <person name="Frisvad J.C."/>
            <person name="Nielsen K.L."/>
        </authorList>
    </citation>
    <scope>NUCLEOTIDE SEQUENCE</scope>
    <source>
        <strain evidence="1">IBT 26290</strain>
    </source>
</reference>
<dbReference type="GeneID" id="81425648"/>
<evidence type="ECO:0000313" key="2">
    <source>
        <dbReference type="Proteomes" id="UP001149163"/>
    </source>
</evidence>
<gene>
    <name evidence="1" type="ORF">N7482_004347</name>
</gene>
<accession>A0A9W9I8I2</accession>
<sequence length="206" mass="23776">MTYLDRDAFATSRSLRMDNTVIFEVLNTIRALLAFVRGDERIRGRIVDSVSCGAKVHDFFWVSLDSFRASVSDTERSSFIHASTMDAWYDALREPFSMSVTEARHLYNKLEYTLFDVYDKQDPDEFLQKAVVYGQEVREATTEQAQAQAAYNKLSAVFQWYDVGIKSPYRDCKILFDLLSAKIGYLAYLLGPELDYRNLTFMAIEN</sequence>
<proteinExistence type="predicted"/>
<dbReference type="RefSeq" id="XP_056545214.1">
    <property type="nucleotide sequence ID" value="XM_056686472.1"/>
</dbReference>
<evidence type="ECO:0000313" key="1">
    <source>
        <dbReference type="EMBL" id="KAJ5168753.1"/>
    </source>
</evidence>
<comment type="caution">
    <text evidence="1">The sequence shown here is derived from an EMBL/GenBank/DDBJ whole genome shotgun (WGS) entry which is preliminary data.</text>
</comment>
<name>A0A9W9I8I2_9EURO</name>
<dbReference type="Proteomes" id="UP001149163">
    <property type="component" value="Unassembled WGS sequence"/>
</dbReference>
<protein>
    <submittedName>
        <fullName evidence="1">Uncharacterized protein</fullName>
    </submittedName>
</protein>
<keyword evidence="2" id="KW-1185">Reference proteome</keyword>
<reference evidence="1" key="1">
    <citation type="submission" date="2022-11" db="EMBL/GenBank/DDBJ databases">
        <authorList>
            <person name="Petersen C."/>
        </authorList>
    </citation>
    <scope>NUCLEOTIDE SEQUENCE</scope>
    <source>
        <strain evidence="1">IBT 26290</strain>
    </source>
</reference>